<evidence type="ECO:0000256" key="1">
    <source>
        <dbReference type="SAM" id="SignalP"/>
    </source>
</evidence>
<keyword evidence="1" id="KW-0732">Signal</keyword>
<sequence length="143" mass="14382">MRNARSLAAVIPLIAAVALSAPAQAADRFAVQLADTQGFEGLPGSFTSTIPGCPTGSSTTDRAMVQLRPGVFRGTRTFTCDSGIGSVTVNLSARFSDDGSVGTWAVTSGTGAFAGVRGAGQLVGTPLPDGILDTYTGTVTIVS</sequence>
<dbReference type="InterPro" id="IPR023159">
    <property type="entry name" value="SO1590-like_sf"/>
</dbReference>
<dbReference type="EMBL" id="FOKC01000007">
    <property type="protein sequence ID" value="SFB30939.1"/>
    <property type="molecule type" value="Genomic_DNA"/>
</dbReference>
<evidence type="ECO:0000313" key="2">
    <source>
        <dbReference type="EMBL" id="SFB30939.1"/>
    </source>
</evidence>
<reference evidence="2" key="1">
    <citation type="submission" date="2016-10" db="EMBL/GenBank/DDBJ databases">
        <authorList>
            <person name="de Groot N.N."/>
        </authorList>
    </citation>
    <scope>NUCLEOTIDE SEQUENCE [LARGE SCALE GENOMIC DNA]</scope>
    <source>
        <strain evidence="2">CGMCC 1.10697</strain>
    </source>
</reference>
<organism evidence="2 3">
    <name type="scientific">Nocardioides alpinus</name>
    <dbReference type="NCBI Taxonomy" id="748909"/>
    <lineage>
        <taxon>Bacteria</taxon>
        <taxon>Bacillati</taxon>
        <taxon>Actinomycetota</taxon>
        <taxon>Actinomycetes</taxon>
        <taxon>Propionibacteriales</taxon>
        <taxon>Nocardioidaceae</taxon>
        <taxon>Nocardioides</taxon>
    </lineage>
</organism>
<dbReference type="AlphaFoldDB" id="A0A1I0ZYX8"/>
<dbReference type="OrthoDB" id="5195918at2"/>
<evidence type="ECO:0008006" key="4">
    <source>
        <dbReference type="Google" id="ProtNLM"/>
    </source>
</evidence>
<evidence type="ECO:0000313" key="3">
    <source>
        <dbReference type="Proteomes" id="UP000199113"/>
    </source>
</evidence>
<feature type="signal peptide" evidence="1">
    <location>
        <begin position="1"/>
        <end position="25"/>
    </location>
</feature>
<proteinExistence type="predicted"/>
<protein>
    <recommendedName>
        <fullName evidence="4">Dirigent-like protein</fullName>
    </recommendedName>
</protein>
<dbReference type="Gene3D" id="2.40.350.10">
    <property type="entry name" value="SO1590-like"/>
    <property type="match status" value="1"/>
</dbReference>
<name>A0A1I0ZYX8_9ACTN</name>
<dbReference type="RefSeq" id="WP_139227743.1">
    <property type="nucleotide sequence ID" value="NZ_FOKC01000007.1"/>
</dbReference>
<gene>
    <name evidence="2" type="ORF">SAMN05192575_10759</name>
</gene>
<dbReference type="Proteomes" id="UP000199113">
    <property type="component" value="Unassembled WGS sequence"/>
</dbReference>
<feature type="chain" id="PRO_5011554765" description="Dirigent-like protein" evidence="1">
    <location>
        <begin position="26"/>
        <end position="143"/>
    </location>
</feature>
<accession>A0A1I0ZYX8</accession>